<dbReference type="Proteomes" id="UP000006072">
    <property type="component" value="Unassembled WGS sequence"/>
</dbReference>
<dbReference type="PROSITE" id="PS51318">
    <property type="entry name" value="TAT"/>
    <property type="match status" value="1"/>
</dbReference>
<dbReference type="AlphaFoldDB" id="K0V4L8"/>
<organism evidence="3 4">
    <name type="scientific">Mycolicibacterium vaccae ATCC 25954</name>
    <dbReference type="NCBI Taxonomy" id="1194972"/>
    <lineage>
        <taxon>Bacteria</taxon>
        <taxon>Bacillati</taxon>
        <taxon>Actinomycetota</taxon>
        <taxon>Actinomycetes</taxon>
        <taxon>Mycobacteriales</taxon>
        <taxon>Mycobacteriaceae</taxon>
        <taxon>Mycolicibacterium</taxon>
    </lineage>
</organism>
<feature type="signal peptide" evidence="1">
    <location>
        <begin position="1"/>
        <end position="31"/>
    </location>
</feature>
<accession>K0V4L8</accession>
<comment type="caution">
    <text evidence="3">The sequence shown here is derived from an EMBL/GenBank/DDBJ whole genome shotgun (WGS) entry which is preliminary data.</text>
</comment>
<dbReference type="HOGENOM" id="CLU_009600_0_3_11"/>
<dbReference type="InterPro" id="IPR006311">
    <property type="entry name" value="TAT_signal"/>
</dbReference>
<dbReference type="EMBL" id="ALQA01000067">
    <property type="protein sequence ID" value="EJZ05989.1"/>
    <property type="molecule type" value="Genomic_DNA"/>
</dbReference>
<dbReference type="InterPro" id="IPR036928">
    <property type="entry name" value="AS_sf"/>
</dbReference>
<evidence type="ECO:0000313" key="3">
    <source>
        <dbReference type="EMBL" id="EJZ05989.1"/>
    </source>
</evidence>
<dbReference type="PATRIC" id="fig|1194972.3.peg.4643"/>
<reference evidence="3 4" key="1">
    <citation type="journal article" date="2012" name="J. Bacteriol.">
        <title>Complete Genome Sequence of Mycobacterium vaccae Type Strain ATCC 25954.</title>
        <authorList>
            <person name="Ho Y.S."/>
            <person name="Adroub S.A."/>
            <person name="Abadi M."/>
            <person name="Al Alwan B."/>
            <person name="Alkhateeb R."/>
            <person name="Gao G."/>
            <person name="Ragab A."/>
            <person name="Ali S."/>
            <person name="van Soolingen D."/>
            <person name="Bitter W."/>
            <person name="Pain A."/>
            <person name="Abdallah A.M."/>
        </authorList>
    </citation>
    <scope>NUCLEOTIDE SEQUENCE [LARGE SCALE GENOMIC DNA]</scope>
    <source>
        <strain evidence="3 4">ATCC 25954</strain>
    </source>
</reference>
<name>K0V4L8_MYCVA</name>
<keyword evidence="4" id="KW-1185">Reference proteome</keyword>
<dbReference type="SUPFAM" id="SSF75304">
    <property type="entry name" value="Amidase signature (AS) enzymes"/>
    <property type="match status" value="1"/>
</dbReference>
<evidence type="ECO:0000256" key="1">
    <source>
        <dbReference type="SAM" id="SignalP"/>
    </source>
</evidence>
<dbReference type="InterPro" id="IPR020556">
    <property type="entry name" value="Amidase_CS"/>
</dbReference>
<feature type="chain" id="PRO_5003839215" evidence="1">
    <location>
        <begin position="32"/>
        <end position="420"/>
    </location>
</feature>
<dbReference type="PANTHER" id="PTHR46310:SF7">
    <property type="entry name" value="AMIDASE 1"/>
    <property type="match status" value="1"/>
</dbReference>
<evidence type="ECO:0000313" key="4">
    <source>
        <dbReference type="Proteomes" id="UP000006072"/>
    </source>
</evidence>
<dbReference type="Gene3D" id="3.90.1300.10">
    <property type="entry name" value="Amidase signature (AS) domain"/>
    <property type="match status" value="1"/>
</dbReference>
<feature type="domain" description="Amidase" evidence="2">
    <location>
        <begin position="53"/>
        <end position="213"/>
    </location>
</feature>
<dbReference type="Pfam" id="PF01425">
    <property type="entry name" value="Amidase"/>
    <property type="match status" value="1"/>
</dbReference>
<dbReference type="RefSeq" id="WP_003933725.1">
    <property type="nucleotide sequence ID" value="NZ_JH814705.1"/>
</dbReference>
<dbReference type="PANTHER" id="PTHR46310">
    <property type="entry name" value="AMIDASE 1"/>
    <property type="match status" value="1"/>
</dbReference>
<gene>
    <name evidence="3" type="ORF">MVAC_23300</name>
</gene>
<proteinExistence type="predicted"/>
<dbReference type="InterPro" id="IPR023631">
    <property type="entry name" value="Amidase_dom"/>
</dbReference>
<protein>
    <submittedName>
        <fullName evidence="3">Amidase</fullName>
    </submittedName>
</protein>
<sequence length="420" mass="42888">MEAITRRRFFAVTGTATAGAFALTRAATSWAAPGFDGTVWREYGTPLVGPTGSGPLTGDTVAIKDLYALAGHKVGAGNEVWLAQAPVETSTAPAVAALLAGGAAVAGISRTDEFAYSLAGTNGHYGTPPNPAAPERIPGGSSSGSASAVALGLTTIGLGTDTGGSIRIPSSYQGLYGIRTTHGAISVDGLIPLAPSFDTVGWMTRDRAELVKVAGVLEPDLPAVVPFPRAVYADSLIALADPDVASAVRAAIADWPAELPIDRIEFDAGQLPLWVKAFQIRQGWEAWRAHGAWIDLHWDALNPDVRSRFEAAAARSAEELSGADAVLASARATIDAALGDAVLILPSASSVAPPRDSAALGGEVIEDIRARTFQLTCLAGISGRPAVSSPLPVAGPPIGICAVGPRNSDRALAALPVNGS</sequence>
<keyword evidence="1" id="KW-0732">Signal</keyword>
<evidence type="ECO:0000259" key="2">
    <source>
        <dbReference type="Pfam" id="PF01425"/>
    </source>
</evidence>
<dbReference type="PROSITE" id="PS00571">
    <property type="entry name" value="AMIDASES"/>
    <property type="match status" value="1"/>
</dbReference>
<dbReference type="eggNOG" id="COG0154">
    <property type="taxonomic scope" value="Bacteria"/>
</dbReference>